<organism evidence="1 2">
    <name type="scientific">Thelephora ganbajun</name>
    <name type="common">Ganba fungus</name>
    <dbReference type="NCBI Taxonomy" id="370292"/>
    <lineage>
        <taxon>Eukaryota</taxon>
        <taxon>Fungi</taxon>
        <taxon>Dikarya</taxon>
        <taxon>Basidiomycota</taxon>
        <taxon>Agaricomycotina</taxon>
        <taxon>Agaricomycetes</taxon>
        <taxon>Thelephorales</taxon>
        <taxon>Thelephoraceae</taxon>
        <taxon>Thelephora</taxon>
    </lineage>
</organism>
<accession>A0ACB6Z2L0</accession>
<name>A0ACB6Z2L0_THEGA</name>
<keyword evidence="2" id="KW-1185">Reference proteome</keyword>
<reference evidence="1" key="2">
    <citation type="journal article" date="2020" name="Nat. Commun.">
        <title>Large-scale genome sequencing of mycorrhizal fungi provides insights into the early evolution of symbiotic traits.</title>
        <authorList>
            <person name="Miyauchi S."/>
            <person name="Kiss E."/>
            <person name="Kuo A."/>
            <person name="Drula E."/>
            <person name="Kohler A."/>
            <person name="Sanchez-Garcia M."/>
            <person name="Morin E."/>
            <person name="Andreopoulos B."/>
            <person name="Barry K.W."/>
            <person name="Bonito G."/>
            <person name="Buee M."/>
            <person name="Carver A."/>
            <person name="Chen C."/>
            <person name="Cichocki N."/>
            <person name="Clum A."/>
            <person name="Culley D."/>
            <person name="Crous P.W."/>
            <person name="Fauchery L."/>
            <person name="Girlanda M."/>
            <person name="Hayes R.D."/>
            <person name="Keri Z."/>
            <person name="LaButti K."/>
            <person name="Lipzen A."/>
            <person name="Lombard V."/>
            <person name="Magnuson J."/>
            <person name="Maillard F."/>
            <person name="Murat C."/>
            <person name="Nolan M."/>
            <person name="Ohm R.A."/>
            <person name="Pangilinan J."/>
            <person name="Pereira M.F."/>
            <person name="Perotto S."/>
            <person name="Peter M."/>
            <person name="Pfister S."/>
            <person name="Riley R."/>
            <person name="Sitrit Y."/>
            <person name="Stielow J.B."/>
            <person name="Szollosi G."/>
            <person name="Zifcakova L."/>
            <person name="Stursova M."/>
            <person name="Spatafora J.W."/>
            <person name="Tedersoo L."/>
            <person name="Vaario L.M."/>
            <person name="Yamada A."/>
            <person name="Yan M."/>
            <person name="Wang P."/>
            <person name="Xu J."/>
            <person name="Bruns T."/>
            <person name="Baldrian P."/>
            <person name="Vilgalys R."/>
            <person name="Dunand C."/>
            <person name="Henrissat B."/>
            <person name="Grigoriev I.V."/>
            <person name="Hibbett D."/>
            <person name="Nagy L.G."/>
            <person name="Martin F.M."/>
        </authorList>
    </citation>
    <scope>NUCLEOTIDE SEQUENCE</scope>
    <source>
        <strain evidence="1">P2</strain>
    </source>
</reference>
<sequence length="440" mass="49838">MTLENNQTFISPRNQKISRINTRAHSKDGKMTDNAYGFAYPMMALLVDAVISQEDNEFPRRQFAVGCSFNDIIWQQAIRALKNINHTHHGNDNGDDEHVLFCLLQARLINHQVFDLPHKWSSWSIRYSAVVADRLWSLYTAEHARNDRLEAELNSLKGEVHLLTTRLLAVDHFSFDTNTKVNEELKKDRDRLNRHRACLNMIAEKHNSLVEYISNMLNQLEIMHNGILALCENICLCNTRSDSAEAPVQSSPSLSPQPPQDCEDDQGTPPAAVPSEIPEAKEEHEIEDHLVRAWQAQGQAGVRRFHPSHDHHPYRKAIGQHKYSRWLGVERDLQLKMRRARRGNDSGAGSDSESRSEGLSALERDEGCDDDAQRDGGELQLVFPIAQEDFDALLSGELLAEVRPITILEVVWSGAEMDVVKEEDGDDDGWITDRSVAGLE</sequence>
<dbReference type="Proteomes" id="UP000886501">
    <property type="component" value="Unassembled WGS sequence"/>
</dbReference>
<evidence type="ECO:0000313" key="1">
    <source>
        <dbReference type="EMBL" id="KAF9643757.1"/>
    </source>
</evidence>
<evidence type="ECO:0000313" key="2">
    <source>
        <dbReference type="Proteomes" id="UP000886501"/>
    </source>
</evidence>
<dbReference type="EMBL" id="MU118190">
    <property type="protein sequence ID" value="KAF9643757.1"/>
    <property type="molecule type" value="Genomic_DNA"/>
</dbReference>
<proteinExistence type="predicted"/>
<gene>
    <name evidence="1" type="ORF">BDM02DRAFT_3132217</name>
</gene>
<protein>
    <submittedName>
        <fullName evidence="1">Uncharacterized protein</fullName>
    </submittedName>
</protein>
<comment type="caution">
    <text evidence="1">The sequence shown here is derived from an EMBL/GenBank/DDBJ whole genome shotgun (WGS) entry which is preliminary data.</text>
</comment>
<reference evidence="1" key="1">
    <citation type="submission" date="2019-10" db="EMBL/GenBank/DDBJ databases">
        <authorList>
            <consortium name="DOE Joint Genome Institute"/>
            <person name="Kuo A."/>
            <person name="Miyauchi S."/>
            <person name="Kiss E."/>
            <person name="Drula E."/>
            <person name="Kohler A."/>
            <person name="Sanchez-Garcia M."/>
            <person name="Andreopoulos B."/>
            <person name="Barry K.W."/>
            <person name="Bonito G."/>
            <person name="Buee M."/>
            <person name="Carver A."/>
            <person name="Chen C."/>
            <person name="Cichocki N."/>
            <person name="Clum A."/>
            <person name="Culley D."/>
            <person name="Crous P.W."/>
            <person name="Fauchery L."/>
            <person name="Girlanda M."/>
            <person name="Hayes R."/>
            <person name="Keri Z."/>
            <person name="Labutti K."/>
            <person name="Lipzen A."/>
            <person name="Lombard V."/>
            <person name="Magnuson J."/>
            <person name="Maillard F."/>
            <person name="Morin E."/>
            <person name="Murat C."/>
            <person name="Nolan M."/>
            <person name="Ohm R."/>
            <person name="Pangilinan J."/>
            <person name="Pereira M."/>
            <person name="Perotto S."/>
            <person name="Peter M."/>
            <person name="Riley R."/>
            <person name="Sitrit Y."/>
            <person name="Stielow B."/>
            <person name="Szollosi G."/>
            <person name="Zifcakova L."/>
            <person name="Stursova M."/>
            <person name="Spatafora J.W."/>
            <person name="Tedersoo L."/>
            <person name="Vaario L.-M."/>
            <person name="Yamada A."/>
            <person name="Yan M."/>
            <person name="Wang P."/>
            <person name="Xu J."/>
            <person name="Bruns T."/>
            <person name="Baldrian P."/>
            <person name="Vilgalys R."/>
            <person name="Henrissat B."/>
            <person name="Grigoriev I.V."/>
            <person name="Hibbett D."/>
            <person name="Nagy L.G."/>
            <person name="Martin F.M."/>
        </authorList>
    </citation>
    <scope>NUCLEOTIDE SEQUENCE</scope>
    <source>
        <strain evidence="1">P2</strain>
    </source>
</reference>